<feature type="compositionally biased region" description="Basic residues" evidence="1">
    <location>
        <begin position="141"/>
        <end position="150"/>
    </location>
</feature>
<feature type="region of interest" description="Disordered" evidence="1">
    <location>
        <begin position="80"/>
        <end position="173"/>
    </location>
</feature>
<evidence type="ECO:0000256" key="1">
    <source>
        <dbReference type="SAM" id="MobiDB-lite"/>
    </source>
</evidence>
<reference evidence="2 3" key="1">
    <citation type="submission" date="2020-07" db="EMBL/GenBank/DDBJ databases">
        <title>Comparative genomics of pyrophilous fungi reveals a link between fire events and developmental genes.</title>
        <authorList>
            <consortium name="DOE Joint Genome Institute"/>
            <person name="Steindorff A.S."/>
            <person name="Carver A."/>
            <person name="Calhoun S."/>
            <person name="Stillman K."/>
            <person name="Liu H."/>
            <person name="Lipzen A."/>
            <person name="Pangilinan J."/>
            <person name="Labutti K."/>
            <person name="Bruns T.D."/>
            <person name="Grigoriev I.V."/>
        </authorList>
    </citation>
    <scope>NUCLEOTIDE SEQUENCE [LARGE SCALE GENOMIC DNA]</scope>
    <source>
        <strain evidence="2 3">CBS 144469</strain>
    </source>
</reference>
<gene>
    <name evidence="2" type="ORF">DFP72DRAFT_854160</name>
</gene>
<dbReference type="AlphaFoldDB" id="A0A8H6LYP7"/>
<comment type="caution">
    <text evidence="2">The sequence shown here is derived from an EMBL/GenBank/DDBJ whole genome shotgun (WGS) entry which is preliminary data.</text>
</comment>
<sequence length="173" mass="19612">MRSNEVDDMRSLFNSFPVVPKERPHNGQGANLGVDLQKARKASCESSRKYYWAHIKEQREKGRLKMRDWRKKQSLLKLAAEEANSLPPPKGSGLSALVNYPSDSEDDAHPITPTPRPKRAERRKAQPSESASTAVPVGPSSHRRRLKQRHESRPQMTPLERAQKLLDSVLSSR</sequence>
<dbReference type="EMBL" id="JACGCI010000078">
    <property type="protein sequence ID" value="KAF6747770.1"/>
    <property type="molecule type" value="Genomic_DNA"/>
</dbReference>
<protein>
    <submittedName>
        <fullName evidence="2">Uncharacterized protein</fullName>
    </submittedName>
</protein>
<organism evidence="2 3">
    <name type="scientific">Ephemerocybe angulata</name>
    <dbReference type="NCBI Taxonomy" id="980116"/>
    <lineage>
        <taxon>Eukaryota</taxon>
        <taxon>Fungi</taxon>
        <taxon>Dikarya</taxon>
        <taxon>Basidiomycota</taxon>
        <taxon>Agaricomycotina</taxon>
        <taxon>Agaricomycetes</taxon>
        <taxon>Agaricomycetidae</taxon>
        <taxon>Agaricales</taxon>
        <taxon>Agaricineae</taxon>
        <taxon>Psathyrellaceae</taxon>
        <taxon>Ephemerocybe</taxon>
    </lineage>
</organism>
<dbReference type="Proteomes" id="UP000521943">
    <property type="component" value="Unassembled WGS sequence"/>
</dbReference>
<keyword evidence="3" id="KW-1185">Reference proteome</keyword>
<evidence type="ECO:0000313" key="3">
    <source>
        <dbReference type="Proteomes" id="UP000521943"/>
    </source>
</evidence>
<feature type="region of interest" description="Disordered" evidence="1">
    <location>
        <begin position="17"/>
        <end position="37"/>
    </location>
</feature>
<evidence type="ECO:0000313" key="2">
    <source>
        <dbReference type="EMBL" id="KAF6747770.1"/>
    </source>
</evidence>
<accession>A0A8H6LYP7</accession>
<name>A0A8H6LYP7_9AGAR</name>
<proteinExistence type="predicted"/>